<protein>
    <recommendedName>
        <fullName evidence="9">Protein kinase domain-containing protein</fullName>
    </recommendedName>
</protein>
<accession>A0AAN7R1W8</accession>
<dbReference type="GO" id="GO:0005886">
    <property type="term" value="C:plasma membrane"/>
    <property type="evidence" value="ECO:0007669"/>
    <property type="project" value="TreeGrafter"/>
</dbReference>
<proteinExistence type="inferred from homology"/>
<gene>
    <name evidence="10" type="ORF">SAY86_010495</name>
</gene>
<evidence type="ECO:0000313" key="11">
    <source>
        <dbReference type="Proteomes" id="UP001346149"/>
    </source>
</evidence>
<evidence type="ECO:0000256" key="8">
    <source>
        <dbReference type="SAM" id="SignalP"/>
    </source>
</evidence>
<dbReference type="GO" id="GO:0005524">
    <property type="term" value="F:ATP binding"/>
    <property type="evidence" value="ECO:0007669"/>
    <property type="project" value="UniProtKB-UniRule"/>
</dbReference>
<feature type="transmembrane region" description="Helical" evidence="7">
    <location>
        <begin position="72"/>
        <end position="95"/>
    </location>
</feature>
<keyword evidence="11" id="KW-1185">Reference proteome</keyword>
<feature type="domain" description="Protein kinase" evidence="9">
    <location>
        <begin position="149"/>
        <end position="455"/>
    </location>
</feature>
<dbReference type="AlphaFoldDB" id="A0AAN7R1W8"/>
<keyword evidence="4 5" id="KW-0067">ATP-binding</keyword>
<keyword evidence="1" id="KW-0808">Transferase</keyword>
<dbReference type="InterPro" id="IPR008271">
    <property type="entry name" value="Ser/Thr_kinase_AS"/>
</dbReference>
<dbReference type="PROSITE" id="PS00108">
    <property type="entry name" value="PROTEIN_KINASE_ST"/>
    <property type="match status" value="1"/>
</dbReference>
<feature type="chain" id="PRO_5042872424" description="Protein kinase domain-containing protein" evidence="8">
    <location>
        <begin position="48"/>
        <end position="455"/>
    </location>
</feature>
<reference evidence="10 11" key="1">
    <citation type="journal article" date="2023" name="Hortic Res">
        <title>Pangenome of water caltrop reveals structural variations and asymmetric subgenome divergence after allopolyploidization.</title>
        <authorList>
            <person name="Zhang X."/>
            <person name="Chen Y."/>
            <person name="Wang L."/>
            <person name="Yuan Y."/>
            <person name="Fang M."/>
            <person name="Shi L."/>
            <person name="Lu R."/>
            <person name="Comes H.P."/>
            <person name="Ma Y."/>
            <person name="Chen Y."/>
            <person name="Huang G."/>
            <person name="Zhou Y."/>
            <person name="Zheng Z."/>
            <person name="Qiu Y."/>
        </authorList>
    </citation>
    <scope>NUCLEOTIDE SEQUENCE [LARGE SCALE GENOMIC DNA]</scope>
    <source>
        <strain evidence="10">F231</strain>
    </source>
</reference>
<evidence type="ECO:0000256" key="3">
    <source>
        <dbReference type="ARBA" id="ARBA00022777"/>
    </source>
</evidence>
<keyword evidence="3" id="KW-0418">Kinase</keyword>
<evidence type="ECO:0000256" key="7">
    <source>
        <dbReference type="SAM" id="Phobius"/>
    </source>
</evidence>
<keyword evidence="7" id="KW-0812">Transmembrane</keyword>
<dbReference type="Gene3D" id="3.30.200.20">
    <property type="entry name" value="Phosphorylase Kinase, domain 1"/>
    <property type="match status" value="1"/>
</dbReference>
<name>A0AAN7R1W8_TRANT</name>
<dbReference type="Proteomes" id="UP001346149">
    <property type="component" value="Unassembled WGS sequence"/>
</dbReference>
<comment type="caution">
    <text evidence="10">The sequence shown here is derived from an EMBL/GenBank/DDBJ whole genome shotgun (WGS) entry which is preliminary data.</text>
</comment>
<dbReference type="Pfam" id="PF00069">
    <property type="entry name" value="Pkinase"/>
    <property type="match status" value="1"/>
</dbReference>
<dbReference type="GO" id="GO:0004674">
    <property type="term" value="F:protein serine/threonine kinase activity"/>
    <property type="evidence" value="ECO:0007669"/>
    <property type="project" value="UniProtKB-KW"/>
</dbReference>
<dbReference type="PROSITE" id="PS00107">
    <property type="entry name" value="PROTEIN_KINASE_ATP"/>
    <property type="match status" value="1"/>
</dbReference>
<feature type="binding site" evidence="5">
    <location>
        <position position="182"/>
    </location>
    <ligand>
        <name>ATP</name>
        <dbReference type="ChEBI" id="CHEBI:30616"/>
    </ligand>
</feature>
<dbReference type="InterPro" id="IPR000719">
    <property type="entry name" value="Prot_kinase_dom"/>
</dbReference>
<dbReference type="SUPFAM" id="SSF56112">
    <property type="entry name" value="Protein kinase-like (PK-like)"/>
    <property type="match status" value="1"/>
</dbReference>
<feature type="signal peptide" evidence="8">
    <location>
        <begin position="1"/>
        <end position="47"/>
    </location>
</feature>
<keyword evidence="6" id="KW-0723">Serine/threonine-protein kinase</keyword>
<evidence type="ECO:0000256" key="5">
    <source>
        <dbReference type="PROSITE-ProRule" id="PRU10141"/>
    </source>
</evidence>
<dbReference type="PANTHER" id="PTHR27001:SF585">
    <property type="entry name" value="OS02G0648100 PROTEIN"/>
    <property type="match status" value="1"/>
</dbReference>
<dbReference type="InterPro" id="IPR017441">
    <property type="entry name" value="Protein_kinase_ATP_BS"/>
</dbReference>
<evidence type="ECO:0000256" key="1">
    <source>
        <dbReference type="ARBA" id="ARBA00022679"/>
    </source>
</evidence>
<evidence type="ECO:0000256" key="4">
    <source>
        <dbReference type="ARBA" id="ARBA00022840"/>
    </source>
</evidence>
<comment type="similarity">
    <text evidence="6">Belongs to the protein kinase superfamily.</text>
</comment>
<dbReference type="InterPro" id="IPR011009">
    <property type="entry name" value="Kinase-like_dom_sf"/>
</dbReference>
<evidence type="ECO:0000313" key="10">
    <source>
        <dbReference type="EMBL" id="KAK4786662.1"/>
    </source>
</evidence>
<sequence>MYSSSMEEQGDVLCFERRRFSMCRIGARLHLFLFLLSLATFSRQAASAADGTAVVQSPEPASKNSRADPRISVPLIAVSGLFVAVLFAVAILQLLRRRLRRRRSRSVVVASEYCGDTDAVKDAEAVGNALVAAAVVREFNWEDIKKMTSYFGEIIGSGGFSTVYMGRLAEETGAWSGLSAVKVHSSSERLNIAFKQELDILLRIRHQNIVKLIGFCDKEGEGGALVLEYVMNGNLQEKLHGRHGNGRAVDTCPSVLSWRNRTAVAFQLARAIEYLHEKCSPQIVHGDIKPSNVLLDDSLNCKLCDFGSAKMGFSSLVMPPTSSSSTSPRTKQIMMGSPGYTDPHYLMTGIASKKNDIYSFGVLLLELITGMEAFCSKRGHVLTSIVSPLTSDGTDQCHGEFISPDIVDSRLNGEFDLKEAKAMASVARACIQQSPSLRPSASQILEAMRGGRLVF</sequence>
<evidence type="ECO:0000256" key="2">
    <source>
        <dbReference type="ARBA" id="ARBA00022741"/>
    </source>
</evidence>
<dbReference type="SMART" id="SM00220">
    <property type="entry name" value="S_TKc"/>
    <property type="match status" value="1"/>
</dbReference>
<keyword evidence="7" id="KW-1133">Transmembrane helix</keyword>
<dbReference type="Gene3D" id="1.10.510.10">
    <property type="entry name" value="Transferase(Phosphotransferase) domain 1"/>
    <property type="match status" value="1"/>
</dbReference>
<organism evidence="10 11">
    <name type="scientific">Trapa natans</name>
    <name type="common">Water chestnut</name>
    <dbReference type="NCBI Taxonomy" id="22666"/>
    <lineage>
        <taxon>Eukaryota</taxon>
        <taxon>Viridiplantae</taxon>
        <taxon>Streptophyta</taxon>
        <taxon>Embryophyta</taxon>
        <taxon>Tracheophyta</taxon>
        <taxon>Spermatophyta</taxon>
        <taxon>Magnoliopsida</taxon>
        <taxon>eudicotyledons</taxon>
        <taxon>Gunneridae</taxon>
        <taxon>Pentapetalae</taxon>
        <taxon>rosids</taxon>
        <taxon>malvids</taxon>
        <taxon>Myrtales</taxon>
        <taxon>Lythraceae</taxon>
        <taxon>Trapa</taxon>
    </lineage>
</organism>
<keyword evidence="7" id="KW-0472">Membrane</keyword>
<evidence type="ECO:0000259" key="9">
    <source>
        <dbReference type="PROSITE" id="PS50011"/>
    </source>
</evidence>
<keyword evidence="2 5" id="KW-0547">Nucleotide-binding</keyword>
<keyword evidence="8" id="KW-0732">Signal</keyword>
<evidence type="ECO:0000256" key="6">
    <source>
        <dbReference type="RuleBase" id="RU000304"/>
    </source>
</evidence>
<dbReference type="PANTHER" id="PTHR27001">
    <property type="entry name" value="OS01G0253100 PROTEIN"/>
    <property type="match status" value="1"/>
</dbReference>
<dbReference type="EMBL" id="JAXQNO010000012">
    <property type="protein sequence ID" value="KAK4786662.1"/>
    <property type="molecule type" value="Genomic_DNA"/>
</dbReference>
<dbReference type="PROSITE" id="PS50011">
    <property type="entry name" value="PROTEIN_KINASE_DOM"/>
    <property type="match status" value="1"/>
</dbReference>